<dbReference type="Proteomes" id="UP001139474">
    <property type="component" value="Unassembled WGS sequence"/>
</dbReference>
<evidence type="ECO:0000256" key="14">
    <source>
        <dbReference type="RuleBase" id="RU004447"/>
    </source>
</evidence>
<keyword evidence="9" id="KW-0862">Zinc</keyword>
<feature type="domain" description="Coenzyme PQQ synthesis protein F-like C-terminal lobe" evidence="18">
    <location>
        <begin position="756"/>
        <end position="855"/>
    </location>
</feature>
<evidence type="ECO:0000256" key="3">
    <source>
        <dbReference type="ARBA" id="ARBA00007261"/>
    </source>
</evidence>
<evidence type="ECO:0000256" key="9">
    <source>
        <dbReference type="ARBA" id="ARBA00022833"/>
    </source>
</evidence>
<dbReference type="InterPro" id="IPR001431">
    <property type="entry name" value="Pept_M16_Zn_BS"/>
</dbReference>
<evidence type="ECO:0000256" key="13">
    <source>
        <dbReference type="ARBA" id="ARBA00033450"/>
    </source>
</evidence>
<dbReference type="InterPro" id="IPR011249">
    <property type="entry name" value="Metalloenz_LuxS/M16"/>
</dbReference>
<dbReference type="InterPro" id="IPR011765">
    <property type="entry name" value="Pept_M16_N"/>
</dbReference>
<comment type="similarity">
    <text evidence="3 14">Belongs to the peptidase M16 family.</text>
</comment>
<dbReference type="InterPro" id="IPR032632">
    <property type="entry name" value="Peptidase_M16_M"/>
</dbReference>
<dbReference type="EMBL" id="JAMZDE010000007">
    <property type="protein sequence ID" value="MCP1339796.1"/>
    <property type="molecule type" value="Genomic_DNA"/>
</dbReference>
<dbReference type="GO" id="GO:0005737">
    <property type="term" value="C:cytoplasm"/>
    <property type="evidence" value="ECO:0007669"/>
    <property type="project" value="UniProtKB-ARBA"/>
</dbReference>
<proteinExistence type="inferred from homology"/>
<dbReference type="Pfam" id="PF05193">
    <property type="entry name" value="Peptidase_M16_C"/>
    <property type="match status" value="1"/>
</dbReference>
<keyword evidence="10" id="KW-0482">Metalloprotease</keyword>
<accession>A0A9X2JVB5</accession>
<sequence>MANSSLNDEVVRVVRSSGDKRDYQHLTLENQLKVLLVHCPDSQKAAASVAVNAGHFDDPEHTQGLAHFLEHMLFLGSQAFPEPSAFGHFLNLQGGQHNAWTGTEFTNYHFDCNANALPQALEFFSAMLKKPLLSESWIDKEISSIESEFRLKQNDELRRLYQVHKVTANPKHPFSQFSVGNLNTLRHDEHGTLKSKLQRFFNEHYVAQRMRLVIAGPQSITELEQLAHSYFADIKQQRTDKTSINAPLYRQEQKGVWIKVKPVKAAYRLILTLPLPSIDADYPHKTTSFIAHLLGYEGPGSLFSSLRSKGWVNSLSAGGGISGSNFKDFNINIQLTESGRRHVEKVVQWVFAYIRKIEAEGIEDWRYKERRITTEMSFLYQEPTPVGELANQLSVNAFHYKPEDTLYGDYRMDGLNHSYAAKTLQQMTAENVRITLIAPDVLTTEVAPIYHTEYGLSPISQKQFQLFLSTPDDFNCQLPKPNRFLNSRFKPLPLEAGGSLPTRLEDSAQLQLWHLQDRDFRVPKGHIYLSLRLPAVTNSAFHFAIARLWSELMIDALNDDLYDAEVAGLHFNIYPTQNGITIHTTGLSAGQIPLMQHLIRRALKTRFARRRWQDLKQSLLSNWHSAHQSQPLNKLFAELNQQLQSGLFRLNDLASELEKVSFRQFTIEVAKLFSPVHVTALAHGDWQKGDALKLGQLIKNNLPDQRSVPNKRLPVKRVRDFCSQQLIVPAEHSDTAVLLYFQGEDDTSTEQISFMLLQQLIHQPIFQALRTEQQLGYAAGSQYFPVQRLPGILFFLQSHEFDADKLYQAIYDVINVQLDELENLTLKEWHHAKSVLKQQIKTIDRNLRVRSQRLWGAIQLADTGFNRQQELLSALEHCQLSDWLERIKLRLGDKSQALRLQTQTLTE</sequence>
<evidence type="ECO:0000259" key="16">
    <source>
        <dbReference type="Pfam" id="PF05193"/>
    </source>
</evidence>
<dbReference type="RefSeq" id="WP_253619699.1">
    <property type="nucleotide sequence ID" value="NZ_JAMZDE010000007.1"/>
</dbReference>
<evidence type="ECO:0000256" key="6">
    <source>
        <dbReference type="ARBA" id="ARBA00022670"/>
    </source>
</evidence>
<dbReference type="Gene3D" id="3.30.830.10">
    <property type="entry name" value="Metalloenzyme, LuxS/M16 peptidase-like"/>
    <property type="match status" value="4"/>
</dbReference>
<dbReference type="GO" id="GO:0046872">
    <property type="term" value="F:metal ion binding"/>
    <property type="evidence" value="ECO:0007669"/>
    <property type="project" value="UniProtKB-KW"/>
</dbReference>
<dbReference type="Pfam" id="PF22456">
    <property type="entry name" value="PqqF-like_C_4"/>
    <property type="match status" value="1"/>
</dbReference>
<evidence type="ECO:0000256" key="1">
    <source>
        <dbReference type="ARBA" id="ARBA00001947"/>
    </source>
</evidence>
<evidence type="ECO:0000313" key="19">
    <source>
        <dbReference type="EMBL" id="MCP1339796.1"/>
    </source>
</evidence>
<evidence type="ECO:0000256" key="10">
    <source>
        <dbReference type="ARBA" id="ARBA00023049"/>
    </source>
</evidence>
<keyword evidence="8" id="KW-0378">Hydrolase</keyword>
<evidence type="ECO:0000256" key="11">
    <source>
        <dbReference type="ARBA" id="ARBA00029597"/>
    </source>
</evidence>
<evidence type="ECO:0000259" key="17">
    <source>
        <dbReference type="Pfam" id="PF16187"/>
    </source>
</evidence>
<keyword evidence="7" id="KW-0479">Metal-binding</keyword>
<dbReference type="Pfam" id="PF16187">
    <property type="entry name" value="Peptidase_M16_M"/>
    <property type="match status" value="1"/>
</dbReference>
<dbReference type="AlphaFoldDB" id="A0A9X2JVB5"/>
<evidence type="ECO:0000259" key="18">
    <source>
        <dbReference type="Pfam" id="PF22456"/>
    </source>
</evidence>
<dbReference type="Pfam" id="PF00675">
    <property type="entry name" value="Peptidase_M16"/>
    <property type="match status" value="1"/>
</dbReference>
<dbReference type="InterPro" id="IPR050626">
    <property type="entry name" value="Peptidase_M16"/>
</dbReference>
<reference evidence="19" key="1">
    <citation type="submission" date="2022-06" db="EMBL/GenBank/DDBJ databases">
        <title>Idiomarina rhizosphaerae M1R2S28.</title>
        <authorList>
            <person name="Sun J.-Q."/>
            <person name="Li L.-F."/>
        </authorList>
    </citation>
    <scope>NUCLEOTIDE SEQUENCE</scope>
    <source>
        <strain evidence="19">M1R2S28</strain>
    </source>
</reference>
<keyword evidence="6" id="KW-0645">Protease</keyword>
<evidence type="ECO:0000259" key="15">
    <source>
        <dbReference type="Pfam" id="PF00675"/>
    </source>
</evidence>
<dbReference type="SUPFAM" id="SSF63411">
    <property type="entry name" value="LuxS/MPP-like metallohydrolase"/>
    <property type="match status" value="4"/>
</dbReference>
<evidence type="ECO:0000256" key="2">
    <source>
        <dbReference type="ARBA" id="ARBA00002184"/>
    </source>
</evidence>
<dbReference type="EC" id="3.4.24.55" evidence="4"/>
<feature type="domain" description="Peptidase M16 middle/third" evidence="17">
    <location>
        <begin position="378"/>
        <end position="654"/>
    </location>
</feature>
<comment type="function">
    <text evidence="2">Endopeptidase that degrades small peptides of less than 7 kDa, such as glucagon and insulin.</text>
</comment>
<organism evidence="19 20">
    <name type="scientific">Idiomarina rhizosphaerae</name>
    <dbReference type="NCBI Taxonomy" id="2961572"/>
    <lineage>
        <taxon>Bacteria</taxon>
        <taxon>Pseudomonadati</taxon>
        <taxon>Pseudomonadota</taxon>
        <taxon>Gammaproteobacteria</taxon>
        <taxon>Alteromonadales</taxon>
        <taxon>Idiomarinaceae</taxon>
        <taxon>Idiomarina</taxon>
    </lineage>
</organism>
<dbReference type="GO" id="GO:0006508">
    <property type="term" value="P:proteolysis"/>
    <property type="evidence" value="ECO:0007669"/>
    <property type="project" value="UniProtKB-KW"/>
</dbReference>
<feature type="domain" description="Peptidase M16 C-terminal" evidence="16">
    <location>
        <begin position="196"/>
        <end position="369"/>
    </location>
</feature>
<name>A0A9X2JVB5_9GAMM</name>
<comment type="caution">
    <text evidence="19">The sequence shown here is derived from an EMBL/GenBank/DDBJ whole genome shotgun (WGS) entry which is preliminary data.</text>
</comment>
<protein>
    <recommendedName>
        <fullName evidence="5">Protease 3</fullName>
        <ecNumber evidence="4">3.4.24.55</ecNumber>
    </recommendedName>
    <alternativeName>
        <fullName evidence="13">Pitrilysin</fullName>
    </alternativeName>
    <alternativeName>
        <fullName evidence="12">Protease III</fullName>
    </alternativeName>
    <alternativeName>
        <fullName evidence="11">Protease pi</fullName>
    </alternativeName>
</protein>
<evidence type="ECO:0000256" key="8">
    <source>
        <dbReference type="ARBA" id="ARBA00022801"/>
    </source>
</evidence>
<dbReference type="PROSITE" id="PS00143">
    <property type="entry name" value="INSULINASE"/>
    <property type="match status" value="1"/>
</dbReference>
<evidence type="ECO:0000313" key="20">
    <source>
        <dbReference type="Proteomes" id="UP001139474"/>
    </source>
</evidence>
<evidence type="ECO:0000256" key="4">
    <source>
        <dbReference type="ARBA" id="ARBA00012449"/>
    </source>
</evidence>
<dbReference type="InterPro" id="IPR054734">
    <property type="entry name" value="PqqF-like_C_4"/>
</dbReference>
<dbReference type="InterPro" id="IPR007863">
    <property type="entry name" value="Peptidase_M16_C"/>
</dbReference>
<dbReference type="PANTHER" id="PTHR43690:SF18">
    <property type="entry name" value="INSULIN-DEGRADING ENZYME-RELATED"/>
    <property type="match status" value="1"/>
</dbReference>
<keyword evidence="20" id="KW-1185">Reference proteome</keyword>
<gene>
    <name evidence="19" type="ORF">NJR55_09340</name>
</gene>
<dbReference type="FunFam" id="3.30.830.10:FF:000005">
    <property type="entry name" value="nardilysin isoform X1"/>
    <property type="match status" value="1"/>
</dbReference>
<evidence type="ECO:0000256" key="5">
    <source>
        <dbReference type="ARBA" id="ARBA00017565"/>
    </source>
</evidence>
<evidence type="ECO:0000256" key="7">
    <source>
        <dbReference type="ARBA" id="ARBA00022723"/>
    </source>
</evidence>
<feature type="domain" description="Peptidase M16 N-terminal" evidence="15">
    <location>
        <begin position="33"/>
        <end position="164"/>
    </location>
</feature>
<comment type="cofactor">
    <cofactor evidence="1">
        <name>Zn(2+)</name>
        <dbReference type="ChEBI" id="CHEBI:29105"/>
    </cofactor>
</comment>
<dbReference type="PANTHER" id="PTHR43690">
    <property type="entry name" value="NARDILYSIN"/>
    <property type="match status" value="1"/>
</dbReference>
<dbReference type="GO" id="GO:0004222">
    <property type="term" value="F:metalloendopeptidase activity"/>
    <property type="evidence" value="ECO:0007669"/>
    <property type="project" value="UniProtKB-EC"/>
</dbReference>
<evidence type="ECO:0000256" key="12">
    <source>
        <dbReference type="ARBA" id="ARBA00031184"/>
    </source>
</evidence>
<dbReference type="FunFam" id="3.30.830.10:FF:000012">
    <property type="entry name" value="Protease 3"/>
    <property type="match status" value="1"/>
</dbReference>